<dbReference type="Proteomes" id="UP001549921">
    <property type="component" value="Unassembled WGS sequence"/>
</dbReference>
<feature type="signal peptide" evidence="1">
    <location>
        <begin position="1"/>
        <end position="20"/>
    </location>
</feature>
<reference evidence="4 5" key="1">
    <citation type="submission" date="2024-06" db="EMBL/GenBank/DDBJ databases">
        <title>A chromosome-level genome assembly of beet webworm, Loxostege sticticalis.</title>
        <authorList>
            <person name="Zhang Y."/>
        </authorList>
    </citation>
    <scope>NUCLEOTIDE SEQUENCE [LARGE SCALE GENOMIC DNA]</scope>
    <source>
        <strain evidence="3">AQ026</strain>
        <strain evidence="2">AQ028</strain>
        <tissue evidence="2">Male pupae</tissue>
        <tissue evidence="3">Whole body</tissue>
    </source>
</reference>
<dbReference type="EMBL" id="JBEUOH010000005">
    <property type="protein sequence ID" value="KAL0893884.1"/>
    <property type="molecule type" value="Genomic_DNA"/>
</dbReference>
<protein>
    <recommendedName>
        <fullName evidence="6">Salivary secreted peptide</fullName>
    </recommendedName>
</protein>
<name>A0ABD0TG60_LOXSC</name>
<gene>
    <name evidence="3" type="ORF">ABMA27_013987</name>
    <name evidence="2" type="ORF">ABMA28_014260</name>
</gene>
<evidence type="ECO:0000313" key="4">
    <source>
        <dbReference type="Proteomes" id="UP001549920"/>
    </source>
</evidence>
<dbReference type="InterPro" id="IPR031734">
    <property type="entry name" value="MBF2"/>
</dbReference>
<dbReference type="AlphaFoldDB" id="A0ABD0TG60"/>
<feature type="chain" id="PRO_5044722980" description="Salivary secreted peptide" evidence="1">
    <location>
        <begin position="21"/>
        <end position="110"/>
    </location>
</feature>
<organism evidence="2 5">
    <name type="scientific">Loxostege sticticalis</name>
    <name type="common">Beet webworm moth</name>
    <dbReference type="NCBI Taxonomy" id="481309"/>
    <lineage>
        <taxon>Eukaryota</taxon>
        <taxon>Metazoa</taxon>
        <taxon>Ecdysozoa</taxon>
        <taxon>Arthropoda</taxon>
        <taxon>Hexapoda</taxon>
        <taxon>Insecta</taxon>
        <taxon>Pterygota</taxon>
        <taxon>Neoptera</taxon>
        <taxon>Endopterygota</taxon>
        <taxon>Lepidoptera</taxon>
        <taxon>Glossata</taxon>
        <taxon>Ditrysia</taxon>
        <taxon>Pyraloidea</taxon>
        <taxon>Crambidae</taxon>
        <taxon>Pyraustinae</taxon>
        <taxon>Loxostege</taxon>
    </lineage>
</organism>
<evidence type="ECO:0000256" key="1">
    <source>
        <dbReference type="SAM" id="SignalP"/>
    </source>
</evidence>
<evidence type="ECO:0008006" key="6">
    <source>
        <dbReference type="Google" id="ProtNLM"/>
    </source>
</evidence>
<keyword evidence="1" id="KW-0732">Signal</keyword>
<dbReference type="Pfam" id="PF15868">
    <property type="entry name" value="MBF2"/>
    <property type="match status" value="1"/>
</dbReference>
<dbReference type="EMBL" id="JBEDNZ010000005">
    <property type="protein sequence ID" value="KAL0842065.1"/>
    <property type="molecule type" value="Genomic_DNA"/>
</dbReference>
<evidence type="ECO:0000313" key="2">
    <source>
        <dbReference type="EMBL" id="KAL0842065.1"/>
    </source>
</evidence>
<evidence type="ECO:0000313" key="5">
    <source>
        <dbReference type="Proteomes" id="UP001549921"/>
    </source>
</evidence>
<evidence type="ECO:0000313" key="3">
    <source>
        <dbReference type="EMBL" id="KAL0893884.1"/>
    </source>
</evidence>
<dbReference type="Proteomes" id="UP001549920">
    <property type="component" value="Unassembled WGS sequence"/>
</dbReference>
<keyword evidence="4" id="KW-1185">Reference proteome</keyword>
<accession>A0ABD0TG60</accession>
<proteinExistence type="predicted"/>
<comment type="caution">
    <text evidence="2">The sequence shown here is derived from an EMBL/GenBank/DDBJ whole genome shotgun (WGS) entry which is preliminary data.</text>
</comment>
<sequence length="110" mass="12536">MRFLFLLGFVAVAYISTCQGNDLIVGTSYNTRLIWQQKLEYMAIPFKKRVKEMFYSDPGNQIIKCIIARETDKTNANGIITAGGVGFPFVNIRFKSERGSGLYYQVEIYS</sequence>